<dbReference type="PANTHER" id="PTHR30055">
    <property type="entry name" value="HTH-TYPE TRANSCRIPTIONAL REGULATOR RUTR"/>
    <property type="match status" value="1"/>
</dbReference>
<keyword evidence="8" id="KW-1185">Reference proteome</keyword>
<dbReference type="InterPro" id="IPR004111">
    <property type="entry name" value="Repressor_TetR_C"/>
</dbReference>
<evidence type="ECO:0000256" key="5">
    <source>
        <dbReference type="SAM" id="MobiDB-lite"/>
    </source>
</evidence>
<feature type="DNA-binding region" description="H-T-H motif" evidence="4">
    <location>
        <begin position="94"/>
        <end position="113"/>
    </location>
</feature>
<dbReference type="AlphaFoldDB" id="A0A5D0NAA0"/>
<evidence type="ECO:0000256" key="3">
    <source>
        <dbReference type="ARBA" id="ARBA00023163"/>
    </source>
</evidence>
<evidence type="ECO:0000313" key="7">
    <source>
        <dbReference type="EMBL" id="TYB41370.1"/>
    </source>
</evidence>
<dbReference type="InterPro" id="IPR001647">
    <property type="entry name" value="HTH_TetR"/>
</dbReference>
<dbReference type="GO" id="GO:0003700">
    <property type="term" value="F:DNA-binding transcription factor activity"/>
    <property type="evidence" value="ECO:0007669"/>
    <property type="project" value="TreeGrafter"/>
</dbReference>
<dbReference type="STRING" id="1220554.GCA_001552135_01367"/>
<evidence type="ECO:0000313" key="8">
    <source>
        <dbReference type="Proteomes" id="UP000323380"/>
    </source>
</evidence>
<dbReference type="SUPFAM" id="SSF46689">
    <property type="entry name" value="Homeodomain-like"/>
    <property type="match status" value="1"/>
</dbReference>
<dbReference type="InterPro" id="IPR036271">
    <property type="entry name" value="Tet_transcr_reg_TetR-rel_C_sf"/>
</dbReference>
<dbReference type="Pfam" id="PF00440">
    <property type="entry name" value="TetR_N"/>
    <property type="match status" value="1"/>
</dbReference>
<dbReference type="SUPFAM" id="SSF48498">
    <property type="entry name" value="Tetracyclin repressor-like, C-terminal domain"/>
    <property type="match status" value="1"/>
</dbReference>
<evidence type="ECO:0000256" key="1">
    <source>
        <dbReference type="ARBA" id="ARBA00023015"/>
    </source>
</evidence>
<name>A0A5D0NAA0_9ACTN</name>
<dbReference type="InterPro" id="IPR009057">
    <property type="entry name" value="Homeodomain-like_sf"/>
</dbReference>
<dbReference type="Gene3D" id="1.10.357.10">
    <property type="entry name" value="Tetracycline Repressor, domain 2"/>
    <property type="match status" value="1"/>
</dbReference>
<feature type="domain" description="HTH tetR-type" evidence="6">
    <location>
        <begin position="71"/>
        <end position="131"/>
    </location>
</feature>
<sequence length="288" mass="31678">MYATKAASVDNWVRRTQLGCSAWTATRRRPGDGGGHAGGGDGERGGAVTDGGGQVSIWSVPERQGRGPRPAYSRAQITEAAIRIADAEGLEAASMRRIAAELGTGAMSLYRYVPSRGDLLDLMEDHVLLEAGIPDRPSGDWRADLTLVAEGSRAVYLRHGWLADLRRPRTTLGPNRLRLVEFAFGALDVGIPIDDVFVLIEMLTGYVERAVRSELAWRREVREGGLTPEQWMMRSAPYVRELLDSGAYPMFRRIVVDARMPHMSADEQFRYGLERVLDCVAAVLPPAT</sequence>
<dbReference type="GO" id="GO:0045892">
    <property type="term" value="P:negative regulation of DNA-templated transcription"/>
    <property type="evidence" value="ECO:0007669"/>
    <property type="project" value="InterPro"/>
</dbReference>
<evidence type="ECO:0000259" key="6">
    <source>
        <dbReference type="PROSITE" id="PS50977"/>
    </source>
</evidence>
<reference evidence="7 8" key="1">
    <citation type="submission" date="2019-08" db="EMBL/GenBank/DDBJ databases">
        <title>Actinomadura sp. nov. CYP1-5 isolated from mountain soil.</title>
        <authorList>
            <person name="Songsumanus A."/>
            <person name="Kuncharoen N."/>
            <person name="Kudo T."/>
            <person name="Yuki M."/>
            <person name="Igarashi Y."/>
            <person name="Tanasupawat S."/>
        </authorList>
    </citation>
    <scope>NUCLEOTIDE SEQUENCE [LARGE SCALE GENOMIC DNA]</scope>
    <source>
        <strain evidence="7 8">JCM 14158</strain>
    </source>
</reference>
<organism evidence="7 8">
    <name type="scientific">Actinomadura chibensis</name>
    <dbReference type="NCBI Taxonomy" id="392828"/>
    <lineage>
        <taxon>Bacteria</taxon>
        <taxon>Bacillati</taxon>
        <taxon>Actinomycetota</taxon>
        <taxon>Actinomycetes</taxon>
        <taxon>Streptosporangiales</taxon>
        <taxon>Thermomonosporaceae</taxon>
        <taxon>Actinomadura</taxon>
    </lineage>
</organism>
<keyword evidence="2 4" id="KW-0238">DNA-binding</keyword>
<dbReference type="InterPro" id="IPR050109">
    <property type="entry name" value="HTH-type_TetR-like_transc_reg"/>
</dbReference>
<dbReference type="EMBL" id="VSFG01000010">
    <property type="protein sequence ID" value="TYB41370.1"/>
    <property type="molecule type" value="Genomic_DNA"/>
</dbReference>
<proteinExistence type="predicted"/>
<evidence type="ECO:0000256" key="2">
    <source>
        <dbReference type="ARBA" id="ARBA00023125"/>
    </source>
</evidence>
<dbReference type="PANTHER" id="PTHR30055:SF151">
    <property type="entry name" value="TRANSCRIPTIONAL REGULATORY PROTEIN"/>
    <property type="match status" value="1"/>
</dbReference>
<keyword evidence="3" id="KW-0804">Transcription</keyword>
<gene>
    <name evidence="7" type="ORF">FXF69_35120</name>
</gene>
<dbReference type="Gene3D" id="1.10.10.60">
    <property type="entry name" value="Homeodomain-like"/>
    <property type="match status" value="1"/>
</dbReference>
<dbReference type="PROSITE" id="PS50977">
    <property type="entry name" value="HTH_TETR_2"/>
    <property type="match status" value="1"/>
</dbReference>
<dbReference type="Pfam" id="PF02909">
    <property type="entry name" value="TetR_C_1"/>
    <property type="match status" value="1"/>
</dbReference>
<feature type="region of interest" description="Disordered" evidence="5">
    <location>
        <begin position="23"/>
        <end position="72"/>
    </location>
</feature>
<dbReference type="Proteomes" id="UP000323380">
    <property type="component" value="Unassembled WGS sequence"/>
</dbReference>
<protein>
    <submittedName>
        <fullName evidence="7">TetR/AcrR family transcriptional regulator</fullName>
    </submittedName>
</protein>
<accession>A0A5D0NAA0</accession>
<keyword evidence="1" id="KW-0805">Transcription regulation</keyword>
<comment type="caution">
    <text evidence="7">The sequence shown here is derived from an EMBL/GenBank/DDBJ whole genome shotgun (WGS) entry which is preliminary data.</text>
</comment>
<evidence type="ECO:0000256" key="4">
    <source>
        <dbReference type="PROSITE-ProRule" id="PRU00335"/>
    </source>
</evidence>
<dbReference type="GO" id="GO:0000976">
    <property type="term" value="F:transcription cis-regulatory region binding"/>
    <property type="evidence" value="ECO:0007669"/>
    <property type="project" value="TreeGrafter"/>
</dbReference>